<proteinExistence type="predicted"/>
<feature type="region of interest" description="Disordered" evidence="1">
    <location>
        <begin position="88"/>
        <end position="111"/>
    </location>
</feature>
<comment type="caution">
    <text evidence="2">The sequence shown here is derived from an EMBL/GenBank/DDBJ whole genome shotgun (WGS) entry which is preliminary data.</text>
</comment>
<dbReference type="RefSeq" id="WP_185075070.1">
    <property type="nucleotide sequence ID" value="NZ_JACHMB010000001.1"/>
</dbReference>
<name>A0A7W9GDR8_9ACTN</name>
<feature type="compositionally biased region" description="Basic and acidic residues" evidence="1">
    <location>
        <begin position="88"/>
        <end position="105"/>
    </location>
</feature>
<evidence type="ECO:0000313" key="3">
    <source>
        <dbReference type="Proteomes" id="UP000579153"/>
    </source>
</evidence>
<accession>A0A7W9GDR8</accession>
<dbReference type="Proteomes" id="UP000579153">
    <property type="component" value="Unassembled WGS sequence"/>
</dbReference>
<evidence type="ECO:0000313" key="2">
    <source>
        <dbReference type="EMBL" id="MBB5781846.1"/>
    </source>
</evidence>
<sequence length="111" mass="12334">MAFRESEDTSTGIGFISEILLYDFDLEPDDLKGTDAAGQSGTQGYEPPLSDQGDFGKVNVERRAKVPLAGLRPQRVEDYDKAAQPLSEEHKAAMRKAYGEAERIVRTSRRN</sequence>
<dbReference type="AlphaFoldDB" id="A0A7W9GDR8"/>
<feature type="region of interest" description="Disordered" evidence="1">
    <location>
        <begin position="31"/>
        <end position="55"/>
    </location>
</feature>
<dbReference type="EMBL" id="JACHMB010000001">
    <property type="protein sequence ID" value="MBB5781846.1"/>
    <property type="molecule type" value="Genomic_DNA"/>
</dbReference>
<organism evidence="2 3">
    <name type="scientific">Nonomuraea jabiensis</name>
    <dbReference type="NCBI Taxonomy" id="882448"/>
    <lineage>
        <taxon>Bacteria</taxon>
        <taxon>Bacillati</taxon>
        <taxon>Actinomycetota</taxon>
        <taxon>Actinomycetes</taxon>
        <taxon>Streptosporangiales</taxon>
        <taxon>Streptosporangiaceae</taxon>
        <taxon>Nonomuraea</taxon>
    </lineage>
</organism>
<reference evidence="2 3" key="1">
    <citation type="submission" date="2020-08" db="EMBL/GenBank/DDBJ databases">
        <title>Sequencing the genomes of 1000 actinobacteria strains.</title>
        <authorList>
            <person name="Klenk H.-P."/>
        </authorList>
    </citation>
    <scope>NUCLEOTIDE SEQUENCE [LARGE SCALE GENOMIC DNA]</scope>
    <source>
        <strain evidence="2 3">DSM 45507</strain>
    </source>
</reference>
<keyword evidence="3" id="KW-1185">Reference proteome</keyword>
<protein>
    <submittedName>
        <fullName evidence="2">Uncharacterized protein</fullName>
    </submittedName>
</protein>
<evidence type="ECO:0000256" key="1">
    <source>
        <dbReference type="SAM" id="MobiDB-lite"/>
    </source>
</evidence>
<gene>
    <name evidence="2" type="ORF">HD596_008602</name>
</gene>